<accession>A0A0F9D0I3</accession>
<dbReference type="Gene3D" id="3.40.50.720">
    <property type="entry name" value="NAD(P)-binding Rossmann-like Domain"/>
    <property type="match status" value="1"/>
</dbReference>
<organism evidence="2">
    <name type="scientific">marine sediment metagenome</name>
    <dbReference type="NCBI Taxonomy" id="412755"/>
    <lineage>
        <taxon>unclassified sequences</taxon>
        <taxon>metagenomes</taxon>
        <taxon>ecological metagenomes</taxon>
    </lineage>
</organism>
<dbReference type="Pfam" id="PF03721">
    <property type="entry name" value="UDPG_MGDP_dh_N"/>
    <property type="match status" value="1"/>
</dbReference>
<proteinExistence type="predicted"/>
<dbReference type="AlphaFoldDB" id="A0A0F9D0I3"/>
<reference evidence="2" key="1">
    <citation type="journal article" date="2015" name="Nature">
        <title>Complex archaea that bridge the gap between prokaryotes and eukaryotes.</title>
        <authorList>
            <person name="Spang A."/>
            <person name="Saw J.H."/>
            <person name="Jorgensen S.L."/>
            <person name="Zaremba-Niedzwiedzka K."/>
            <person name="Martijn J."/>
            <person name="Lind A.E."/>
            <person name="van Eijk R."/>
            <person name="Schleper C."/>
            <person name="Guy L."/>
            <person name="Ettema T.J."/>
        </authorList>
    </citation>
    <scope>NUCLEOTIDE SEQUENCE</scope>
</reference>
<dbReference type="InterPro" id="IPR001732">
    <property type="entry name" value="UDP-Glc/GDP-Man_DH_N"/>
</dbReference>
<sequence>MKIGIVGHGFVGKAVDYGFEHPLVRKFYVDPLYETTIDDLIKWDPEVTFICVPTPMSEDGSVDASIVEDAVNRISNGLRNTLIIIKSTIPPNIVSSFKRRR</sequence>
<evidence type="ECO:0000259" key="1">
    <source>
        <dbReference type="Pfam" id="PF03721"/>
    </source>
</evidence>
<dbReference type="InterPro" id="IPR036291">
    <property type="entry name" value="NAD(P)-bd_dom_sf"/>
</dbReference>
<dbReference type="SUPFAM" id="SSF51735">
    <property type="entry name" value="NAD(P)-binding Rossmann-fold domains"/>
    <property type="match status" value="1"/>
</dbReference>
<feature type="domain" description="UDP-glucose/GDP-mannose dehydrogenase N-terminal" evidence="1">
    <location>
        <begin position="45"/>
        <end position="94"/>
    </location>
</feature>
<dbReference type="GO" id="GO:0051287">
    <property type="term" value="F:NAD binding"/>
    <property type="evidence" value="ECO:0007669"/>
    <property type="project" value="InterPro"/>
</dbReference>
<dbReference type="GO" id="GO:0016616">
    <property type="term" value="F:oxidoreductase activity, acting on the CH-OH group of donors, NAD or NADP as acceptor"/>
    <property type="evidence" value="ECO:0007669"/>
    <property type="project" value="InterPro"/>
</dbReference>
<protein>
    <recommendedName>
        <fullName evidence="1">UDP-glucose/GDP-mannose dehydrogenase N-terminal domain-containing protein</fullName>
    </recommendedName>
</protein>
<evidence type="ECO:0000313" key="2">
    <source>
        <dbReference type="EMBL" id="KKL55198.1"/>
    </source>
</evidence>
<gene>
    <name evidence="2" type="ORF">LCGC14_2257820</name>
</gene>
<dbReference type="EMBL" id="LAZR01030925">
    <property type="protein sequence ID" value="KKL55198.1"/>
    <property type="molecule type" value="Genomic_DNA"/>
</dbReference>
<name>A0A0F9D0I3_9ZZZZ</name>
<comment type="caution">
    <text evidence="2">The sequence shown here is derived from an EMBL/GenBank/DDBJ whole genome shotgun (WGS) entry which is preliminary data.</text>
</comment>